<dbReference type="AlphaFoldDB" id="A0A9Q5CX20"/>
<gene>
    <name evidence="1" type="ORF">ECE50_003625</name>
</gene>
<evidence type="ECO:0000313" key="2">
    <source>
        <dbReference type="Proteomes" id="UP000281028"/>
    </source>
</evidence>
<comment type="caution">
    <text evidence="1">The sequence shown here is derived from an EMBL/GenBank/DDBJ whole genome shotgun (WGS) entry which is preliminary data.</text>
</comment>
<dbReference type="Proteomes" id="UP000281028">
    <property type="component" value="Unassembled WGS sequence"/>
</dbReference>
<reference evidence="1" key="1">
    <citation type="submission" date="2020-05" db="EMBL/GenBank/DDBJ databases">
        <title>Chitinophaga laudate sp. nov., isolated from a tropical peat swamp.</title>
        <authorList>
            <person name="Goh C.B.S."/>
            <person name="Lee M.S."/>
            <person name="Parimannan S."/>
            <person name="Pasbakhsh P."/>
            <person name="Yule C.M."/>
            <person name="Rajandas H."/>
            <person name="Loke S."/>
            <person name="Croft L."/>
            <person name="Tan J.B.L."/>
        </authorList>
    </citation>
    <scope>NUCLEOTIDE SEQUENCE</scope>
    <source>
        <strain evidence="1">Mgbs1</strain>
    </source>
</reference>
<organism evidence="1 2">
    <name type="scientific">Chitinophaga solisilvae</name>
    <dbReference type="NCBI Taxonomy" id="1233460"/>
    <lineage>
        <taxon>Bacteria</taxon>
        <taxon>Pseudomonadati</taxon>
        <taxon>Bacteroidota</taxon>
        <taxon>Chitinophagia</taxon>
        <taxon>Chitinophagales</taxon>
        <taxon>Chitinophagaceae</taxon>
        <taxon>Chitinophaga</taxon>
    </lineage>
</organism>
<name>A0A9Q5CX20_9BACT</name>
<accession>A0A9Q5CX20</accession>
<proteinExistence type="predicted"/>
<protein>
    <submittedName>
        <fullName evidence="1">Uncharacterized protein</fullName>
    </submittedName>
</protein>
<sequence>MKKITTKKLKLGKIKISNLQETQNVVKGGLQFATANTCYFTCTTSGTLIC</sequence>
<keyword evidence="2" id="KW-1185">Reference proteome</keyword>
<dbReference type="EMBL" id="RIAR02000001">
    <property type="protein sequence ID" value="NSL85906.1"/>
    <property type="molecule type" value="Genomic_DNA"/>
</dbReference>
<dbReference type="RefSeq" id="WP_158631486.1">
    <property type="nucleotide sequence ID" value="NZ_JAABOK010000008.1"/>
</dbReference>
<evidence type="ECO:0000313" key="1">
    <source>
        <dbReference type="EMBL" id="NSL85906.1"/>
    </source>
</evidence>